<accession>A0A212M1Q4</accession>
<dbReference type="AlphaFoldDB" id="A0A212M1Q4"/>
<name>A0A212M1Q4_9FIRM</name>
<dbReference type="PANTHER" id="PTHR42730">
    <property type="entry name" value="2-OXOGLUTARATE SYNTHASE SUBUNIT KORC"/>
    <property type="match status" value="1"/>
</dbReference>
<dbReference type="SUPFAM" id="SSF53323">
    <property type="entry name" value="Pyruvate-ferredoxin oxidoreductase, PFOR, domain III"/>
    <property type="match status" value="1"/>
</dbReference>
<keyword evidence="3" id="KW-0670">Pyruvate</keyword>
<keyword evidence="1" id="KW-0560">Oxidoreductase</keyword>
<organism evidence="3">
    <name type="scientific">uncultured Sporomusa sp</name>
    <dbReference type="NCBI Taxonomy" id="307249"/>
    <lineage>
        <taxon>Bacteria</taxon>
        <taxon>Bacillati</taxon>
        <taxon>Bacillota</taxon>
        <taxon>Negativicutes</taxon>
        <taxon>Selenomonadales</taxon>
        <taxon>Sporomusaceae</taxon>
        <taxon>Sporomusa</taxon>
        <taxon>environmental samples</taxon>
    </lineage>
</organism>
<proteinExistence type="predicted"/>
<sequence>MTHEIICAGFGGQGVLLIGRLVTYAGMLADKQVSWMPAYGPEMRGGTASCSVIISDAEVASPVVSQPTVLIAMNQPSLEKFEPTVQTGGVVIINKSLIEVSASRDDVTAYCVPLNELALEVGNARYANMVALGALIGATDMVPLEEVRKTLAKNFAKKPEVVEPNMQAVMRGVQFVHDSKNSK</sequence>
<gene>
    <name evidence="3" type="ORF">KL86SPO_70576</name>
</gene>
<dbReference type="InterPro" id="IPR019752">
    <property type="entry name" value="Pyrv/ketoisovalerate_OxRed_cat"/>
</dbReference>
<dbReference type="InterPro" id="IPR052554">
    <property type="entry name" value="2-oxoglutarate_synth_KorC"/>
</dbReference>
<dbReference type="RefSeq" id="WP_288186076.1">
    <property type="nucleotide sequence ID" value="NZ_LT608335.1"/>
</dbReference>
<dbReference type="Gene3D" id="3.40.920.10">
    <property type="entry name" value="Pyruvate-ferredoxin oxidoreductase, PFOR, domain III"/>
    <property type="match status" value="1"/>
</dbReference>
<feature type="domain" description="Pyruvate/ketoisovalerate oxidoreductase catalytic" evidence="2">
    <location>
        <begin position="11"/>
        <end position="174"/>
    </location>
</feature>
<dbReference type="Pfam" id="PF01558">
    <property type="entry name" value="POR"/>
    <property type="match status" value="1"/>
</dbReference>
<protein>
    <submittedName>
        <fullName evidence="3">Pyruvate/ketoisovalerate oxidoreductase, gamma subunit</fullName>
    </submittedName>
</protein>
<evidence type="ECO:0000313" key="3">
    <source>
        <dbReference type="EMBL" id="SCM83718.1"/>
    </source>
</evidence>
<reference evidence="3" key="1">
    <citation type="submission" date="2016-08" db="EMBL/GenBank/DDBJ databases">
        <authorList>
            <person name="Seilhamer J.J."/>
        </authorList>
    </citation>
    <scope>NUCLEOTIDE SEQUENCE</scope>
    <source>
        <strain evidence="3">86</strain>
    </source>
</reference>
<dbReference type="GO" id="GO:0016903">
    <property type="term" value="F:oxidoreductase activity, acting on the aldehyde or oxo group of donors"/>
    <property type="evidence" value="ECO:0007669"/>
    <property type="project" value="InterPro"/>
</dbReference>
<dbReference type="PANTHER" id="PTHR42730:SF1">
    <property type="entry name" value="2-OXOGLUTARATE SYNTHASE SUBUNIT KORC"/>
    <property type="match status" value="1"/>
</dbReference>
<dbReference type="InterPro" id="IPR002869">
    <property type="entry name" value="Pyrv_flavodox_OxRed_cen"/>
</dbReference>
<dbReference type="EMBL" id="FMJE01000007">
    <property type="protein sequence ID" value="SCM83718.1"/>
    <property type="molecule type" value="Genomic_DNA"/>
</dbReference>
<evidence type="ECO:0000256" key="1">
    <source>
        <dbReference type="ARBA" id="ARBA00023002"/>
    </source>
</evidence>
<evidence type="ECO:0000259" key="2">
    <source>
        <dbReference type="Pfam" id="PF01558"/>
    </source>
</evidence>